<proteinExistence type="predicted"/>
<reference evidence="2" key="1">
    <citation type="journal article" date="2023" name="Nat. Plants">
        <title>Single-cell RNA sequencing provides a high-resolution roadmap for understanding the multicellular compartmentation of specialized metabolism.</title>
        <authorList>
            <person name="Sun S."/>
            <person name="Shen X."/>
            <person name="Li Y."/>
            <person name="Li Y."/>
            <person name="Wang S."/>
            <person name="Li R."/>
            <person name="Zhang H."/>
            <person name="Shen G."/>
            <person name="Guo B."/>
            <person name="Wei J."/>
            <person name="Xu J."/>
            <person name="St-Pierre B."/>
            <person name="Chen S."/>
            <person name="Sun C."/>
        </authorList>
    </citation>
    <scope>NUCLEOTIDE SEQUENCE [LARGE SCALE GENOMIC DNA]</scope>
</reference>
<name>A0ACC0C7Y5_CATRO</name>
<keyword evidence="2" id="KW-1185">Reference proteome</keyword>
<accession>A0ACC0C7Y5</accession>
<dbReference type="Proteomes" id="UP001060085">
    <property type="component" value="Linkage Group LG01"/>
</dbReference>
<dbReference type="EMBL" id="CM044701">
    <property type="protein sequence ID" value="KAI5681068.1"/>
    <property type="molecule type" value="Genomic_DNA"/>
</dbReference>
<protein>
    <submittedName>
        <fullName evidence="1">Uncharacterized protein</fullName>
    </submittedName>
</protein>
<evidence type="ECO:0000313" key="2">
    <source>
        <dbReference type="Proteomes" id="UP001060085"/>
    </source>
</evidence>
<gene>
    <name evidence="1" type="ORF">M9H77_02295</name>
</gene>
<evidence type="ECO:0000313" key="1">
    <source>
        <dbReference type="EMBL" id="KAI5681068.1"/>
    </source>
</evidence>
<organism evidence="1 2">
    <name type="scientific">Catharanthus roseus</name>
    <name type="common">Madagascar periwinkle</name>
    <name type="synonym">Vinca rosea</name>
    <dbReference type="NCBI Taxonomy" id="4058"/>
    <lineage>
        <taxon>Eukaryota</taxon>
        <taxon>Viridiplantae</taxon>
        <taxon>Streptophyta</taxon>
        <taxon>Embryophyta</taxon>
        <taxon>Tracheophyta</taxon>
        <taxon>Spermatophyta</taxon>
        <taxon>Magnoliopsida</taxon>
        <taxon>eudicotyledons</taxon>
        <taxon>Gunneridae</taxon>
        <taxon>Pentapetalae</taxon>
        <taxon>asterids</taxon>
        <taxon>lamiids</taxon>
        <taxon>Gentianales</taxon>
        <taxon>Apocynaceae</taxon>
        <taxon>Rauvolfioideae</taxon>
        <taxon>Vinceae</taxon>
        <taxon>Catharanthinae</taxon>
        <taxon>Catharanthus</taxon>
    </lineage>
</organism>
<comment type="caution">
    <text evidence="1">The sequence shown here is derived from an EMBL/GenBank/DDBJ whole genome shotgun (WGS) entry which is preliminary data.</text>
</comment>
<sequence>MEDDSSLGLLIQYARYPLTEYFKEHTMLYYCLFDKETDHRQFDETLIVNLPMILQSLDMPFIQFCYLVKVYDSLTYGRTRIQYDVGTCSFSYNSYNYPPMYLYHSCAEEIETMFNFYLPQAVKIHDSFNEYQARVEQQDYI</sequence>